<evidence type="ECO:0000313" key="2">
    <source>
        <dbReference type="Proteomes" id="UP000320042"/>
    </source>
</evidence>
<dbReference type="EMBL" id="VOEJ01000002">
    <property type="protein sequence ID" value="TWR30626.1"/>
    <property type="molecule type" value="Genomic_DNA"/>
</dbReference>
<accession>A0A563UH41</accession>
<proteinExistence type="predicted"/>
<dbReference type="OrthoDB" id="794736at2"/>
<gene>
    <name evidence="1" type="ORF">FPZ43_06735</name>
</gene>
<dbReference type="PROSITE" id="PS51257">
    <property type="entry name" value="PROKAR_LIPOPROTEIN"/>
    <property type="match status" value="1"/>
</dbReference>
<evidence type="ECO:0000313" key="1">
    <source>
        <dbReference type="EMBL" id="TWR30626.1"/>
    </source>
</evidence>
<protein>
    <recommendedName>
        <fullName evidence="3">Lipoprotein</fullName>
    </recommendedName>
</protein>
<evidence type="ECO:0008006" key="3">
    <source>
        <dbReference type="Google" id="ProtNLM"/>
    </source>
</evidence>
<organism evidence="1 2">
    <name type="scientific">Mucilaginibacter pallidiroseus</name>
    <dbReference type="NCBI Taxonomy" id="2599295"/>
    <lineage>
        <taxon>Bacteria</taxon>
        <taxon>Pseudomonadati</taxon>
        <taxon>Bacteroidota</taxon>
        <taxon>Sphingobacteriia</taxon>
        <taxon>Sphingobacteriales</taxon>
        <taxon>Sphingobacteriaceae</taxon>
        <taxon>Mucilaginibacter</taxon>
    </lineage>
</organism>
<comment type="caution">
    <text evidence="1">The sequence shown here is derived from an EMBL/GenBank/DDBJ whole genome shotgun (WGS) entry which is preliminary data.</text>
</comment>
<dbReference type="RefSeq" id="WP_146381084.1">
    <property type="nucleotide sequence ID" value="NZ_VOEJ01000002.1"/>
</dbReference>
<dbReference type="Proteomes" id="UP000320042">
    <property type="component" value="Unassembled WGS sequence"/>
</dbReference>
<name>A0A563UH41_9SPHI</name>
<dbReference type="AlphaFoldDB" id="A0A563UH41"/>
<sequence length="139" mass="15650">MKKYIVLILFAFAGCTTSVNQPAITISLVNQKQHLQISGIDNEILADMARDSSQAVWQSLVPVYKMPPDTTLKSLQPVQPGRYTVKNNVLIFKPDTPFVIGTVYFVRAYRYNQDSRLADLVTGRLKAGQIPFTDLIFKQ</sequence>
<keyword evidence="2" id="KW-1185">Reference proteome</keyword>
<reference evidence="1 2" key="1">
    <citation type="submission" date="2019-07" db="EMBL/GenBank/DDBJ databases">
        <authorList>
            <person name="Kim J."/>
        </authorList>
    </citation>
    <scope>NUCLEOTIDE SEQUENCE [LARGE SCALE GENOMIC DNA]</scope>
    <source>
        <strain evidence="2">dk17</strain>
    </source>
</reference>